<accession>A0A517XSB1</accession>
<organism evidence="2 3">
    <name type="scientific">Urbifossiella limnaea</name>
    <dbReference type="NCBI Taxonomy" id="2528023"/>
    <lineage>
        <taxon>Bacteria</taxon>
        <taxon>Pseudomonadati</taxon>
        <taxon>Planctomycetota</taxon>
        <taxon>Planctomycetia</taxon>
        <taxon>Gemmatales</taxon>
        <taxon>Gemmataceae</taxon>
        <taxon>Urbifossiella</taxon>
    </lineage>
</organism>
<name>A0A517XSB1_9BACT</name>
<dbReference type="OrthoDB" id="280290at2"/>
<protein>
    <submittedName>
        <fullName evidence="2">Uncharacterized protein</fullName>
    </submittedName>
</protein>
<gene>
    <name evidence="2" type="ORF">ETAA1_23520</name>
</gene>
<keyword evidence="3" id="KW-1185">Reference proteome</keyword>
<dbReference type="EMBL" id="CP036273">
    <property type="protein sequence ID" value="QDU20400.1"/>
    <property type="molecule type" value="Genomic_DNA"/>
</dbReference>
<feature type="chain" id="PRO_5021724936" evidence="1">
    <location>
        <begin position="23"/>
        <end position="240"/>
    </location>
</feature>
<evidence type="ECO:0000313" key="2">
    <source>
        <dbReference type="EMBL" id="QDU20400.1"/>
    </source>
</evidence>
<feature type="signal peptide" evidence="1">
    <location>
        <begin position="1"/>
        <end position="22"/>
    </location>
</feature>
<sequence precursor="true">MVRVGRSLGVFLGTLGTAVALAQPPAPGPVAPATTMPAPAPTRVVLSEVVDPPFRAAVLEVVRRPTVSTRGSGSDLVCSPDLFAWLLDHPDRTAAAWRRLQVPCVEIADAGKGRFSWTDTDGSDLSWQTVGTFPEGRVWYATGKVKPAAVGPTVPLKAVVVVSHPGTAVGGGAARITPTVQAFVQTDSKAAAVALRVLGPTAPKLAQDAAEQLVLFFAGVARYVHAHPDRADELLAPARR</sequence>
<reference evidence="2 3" key="1">
    <citation type="submission" date="2019-02" db="EMBL/GenBank/DDBJ databases">
        <title>Deep-cultivation of Planctomycetes and their phenomic and genomic characterization uncovers novel biology.</title>
        <authorList>
            <person name="Wiegand S."/>
            <person name="Jogler M."/>
            <person name="Boedeker C."/>
            <person name="Pinto D."/>
            <person name="Vollmers J."/>
            <person name="Rivas-Marin E."/>
            <person name="Kohn T."/>
            <person name="Peeters S.H."/>
            <person name="Heuer A."/>
            <person name="Rast P."/>
            <person name="Oberbeckmann S."/>
            <person name="Bunk B."/>
            <person name="Jeske O."/>
            <person name="Meyerdierks A."/>
            <person name="Storesund J.E."/>
            <person name="Kallscheuer N."/>
            <person name="Luecker S."/>
            <person name="Lage O.M."/>
            <person name="Pohl T."/>
            <person name="Merkel B.J."/>
            <person name="Hornburger P."/>
            <person name="Mueller R.-W."/>
            <person name="Bruemmer F."/>
            <person name="Labrenz M."/>
            <person name="Spormann A.M."/>
            <person name="Op den Camp H."/>
            <person name="Overmann J."/>
            <person name="Amann R."/>
            <person name="Jetten M.S.M."/>
            <person name="Mascher T."/>
            <person name="Medema M.H."/>
            <person name="Devos D.P."/>
            <person name="Kaster A.-K."/>
            <person name="Ovreas L."/>
            <person name="Rohde M."/>
            <person name="Galperin M.Y."/>
            <person name="Jogler C."/>
        </authorList>
    </citation>
    <scope>NUCLEOTIDE SEQUENCE [LARGE SCALE GENOMIC DNA]</scope>
    <source>
        <strain evidence="2 3">ETA_A1</strain>
    </source>
</reference>
<proteinExistence type="predicted"/>
<evidence type="ECO:0000256" key="1">
    <source>
        <dbReference type="SAM" id="SignalP"/>
    </source>
</evidence>
<dbReference type="KEGG" id="uli:ETAA1_23520"/>
<dbReference type="RefSeq" id="WP_145237878.1">
    <property type="nucleotide sequence ID" value="NZ_CP036273.1"/>
</dbReference>
<dbReference type="Proteomes" id="UP000319576">
    <property type="component" value="Chromosome"/>
</dbReference>
<keyword evidence="1" id="KW-0732">Signal</keyword>
<dbReference type="AlphaFoldDB" id="A0A517XSB1"/>
<evidence type="ECO:0000313" key="3">
    <source>
        <dbReference type="Proteomes" id="UP000319576"/>
    </source>
</evidence>